<dbReference type="CDD" id="cd04301">
    <property type="entry name" value="NAT_SF"/>
    <property type="match status" value="1"/>
</dbReference>
<dbReference type="PANTHER" id="PTHR14744:SF15">
    <property type="entry name" value="N-ALPHA-ACETYLTRANSFERASE 60"/>
    <property type="match status" value="1"/>
</dbReference>
<evidence type="ECO:0000313" key="13">
    <source>
        <dbReference type="Proteomes" id="UP000807306"/>
    </source>
</evidence>
<keyword evidence="4" id="KW-0156">Chromatin regulator</keyword>
<dbReference type="SUPFAM" id="SSF55729">
    <property type="entry name" value="Acyl-CoA N-acyltransferases (Nat)"/>
    <property type="match status" value="1"/>
</dbReference>
<dbReference type="PROSITE" id="PS51186">
    <property type="entry name" value="GNAT"/>
    <property type="match status" value="1"/>
</dbReference>
<evidence type="ECO:0000256" key="10">
    <source>
        <dbReference type="ARBA" id="ARBA00048848"/>
    </source>
</evidence>
<evidence type="ECO:0000256" key="1">
    <source>
        <dbReference type="ARBA" id="ARBA00013184"/>
    </source>
</evidence>
<dbReference type="GO" id="GO:0120518">
    <property type="term" value="F:protein N-terminal-methionine acetyltransferase activity"/>
    <property type="evidence" value="ECO:0007669"/>
    <property type="project" value="UniProtKB-EC"/>
</dbReference>
<dbReference type="GO" id="GO:0000139">
    <property type="term" value="C:Golgi membrane"/>
    <property type="evidence" value="ECO:0007669"/>
    <property type="project" value="TreeGrafter"/>
</dbReference>
<evidence type="ECO:0000256" key="7">
    <source>
        <dbReference type="ARBA" id="ARBA00026111"/>
    </source>
</evidence>
<dbReference type="AlphaFoldDB" id="A0A9P6JPR9"/>
<evidence type="ECO:0000256" key="4">
    <source>
        <dbReference type="ARBA" id="ARBA00022853"/>
    </source>
</evidence>
<keyword evidence="5" id="KW-0012">Acyltransferase</keyword>
<dbReference type="InterPro" id="IPR000182">
    <property type="entry name" value="GNAT_dom"/>
</dbReference>
<dbReference type="OrthoDB" id="47374at2759"/>
<protein>
    <recommendedName>
        <fullName evidence="8">N-alpha-acetyltransferase 60</fullName>
        <ecNumber evidence="7">2.3.1.259</ecNumber>
        <ecNumber evidence="1">2.3.1.48</ecNumber>
    </recommendedName>
</protein>
<evidence type="ECO:0000259" key="11">
    <source>
        <dbReference type="PROSITE" id="PS51186"/>
    </source>
</evidence>
<dbReference type="InterPro" id="IPR045141">
    <property type="entry name" value="NAA60-like"/>
</dbReference>
<dbReference type="EMBL" id="MU157852">
    <property type="protein sequence ID" value="KAF9528466.1"/>
    <property type="molecule type" value="Genomic_DNA"/>
</dbReference>
<evidence type="ECO:0000256" key="5">
    <source>
        <dbReference type="ARBA" id="ARBA00023315"/>
    </source>
</evidence>
<evidence type="ECO:0000256" key="8">
    <source>
        <dbReference type="ARBA" id="ARBA00026144"/>
    </source>
</evidence>
<comment type="caution">
    <text evidence="12">The sequence shown here is derived from an EMBL/GenBank/DDBJ whole genome shotgun (WGS) entry which is preliminary data.</text>
</comment>
<dbReference type="InterPro" id="IPR016181">
    <property type="entry name" value="Acyl_CoA_acyltransferase"/>
</dbReference>
<dbReference type="GO" id="GO:0007059">
    <property type="term" value="P:chromosome segregation"/>
    <property type="evidence" value="ECO:0007669"/>
    <property type="project" value="UniProtKB-KW"/>
</dbReference>
<proteinExistence type="inferred from homology"/>
<accession>A0A9P6JPR9</accession>
<sequence length="195" mass="21177">MSPANVNNISIRSLNSSDVPRVRELHFKLLPVSYPYSFFVQLLVLPNRSCFVAYAEGHPKVPIGFISAAIQPSSASVVPRISHSSPDFSPSNSVDLTKPRLEILTLGVLPACQHCGLAKLLMKRTIESFHQSCAIIPNTESIGGTLVHANVATSNLEAIRFYERMGMIIASPVIRNLYRTPSSGSKDAYLVAGVV</sequence>
<comment type="catalytic activity">
    <reaction evidence="10">
        <text>N-terminal L-methionyl-[transmembrane protein] + acetyl-CoA = N-terminal N(alpha)-acetyl-L-methionyl-[transmembrane protein] + CoA + H(+)</text>
        <dbReference type="Rhea" id="RHEA:50604"/>
        <dbReference type="Rhea" id="RHEA-COMP:12745"/>
        <dbReference type="Rhea" id="RHEA-COMP:12746"/>
        <dbReference type="ChEBI" id="CHEBI:15378"/>
        <dbReference type="ChEBI" id="CHEBI:57287"/>
        <dbReference type="ChEBI" id="CHEBI:57288"/>
        <dbReference type="ChEBI" id="CHEBI:64731"/>
        <dbReference type="ChEBI" id="CHEBI:133414"/>
        <dbReference type="EC" id="2.3.1.259"/>
    </reaction>
</comment>
<reference evidence="12" key="1">
    <citation type="submission" date="2020-11" db="EMBL/GenBank/DDBJ databases">
        <authorList>
            <consortium name="DOE Joint Genome Institute"/>
            <person name="Ahrendt S."/>
            <person name="Riley R."/>
            <person name="Andreopoulos W."/>
            <person name="Labutti K."/>
            <person name="Pangilinan J."/>
            <person name="Ruiz-Duenas F.J."/>
            <person name="Barrasa J.M."/>
            <person name="Sanchez-Garcia M."/>
            <person name="Camarero S."/>
            <person name="Miyauchi S."/>
            <person name="Serrano A."/>
            <person name="Linde D."/>
            <person name="Babiker R."/>
            <person name="Drula E."/>
            <person name="Ayuso-Fernandez I."/>
            <person name="Pacheco R."/>
            <person name="Padilla G."/>
            <person name="Ferreira P."/>
            <person name="Barriuso J."/>
            <person name="Kellner H."/>
            <person name="Castanera R."/>
            <person name="Alfaro M."/>
            <person name="Ramirez L."/>
            <person name="Pisabarro A.G."/>
            <person name="Kuo A."/>
            <person name="Tritt A."/>
            <person name="Lipzen A."/>
            <person name="He G."/>
            <person name="Yan M."/>
            <person name="Ng V."/>
            <person name="Cullen D."/>
            <person name="Martin F."/>
            <person name="Rosso M.-N."/>
            <person name="Henrissat B."/>
            <person name="Hibbett D."/>
            <person name="Martinez A.T."/>
            <person name="Grigoriev I.V."/>
        </authorList>
    </citation>
    <scope>NUCLEOTIDE SEQUENCE</scope>
    <source>
        <strain evidence="12">CBS 506.95</strain>
    </source>
</reference>
<feature type="domain" description="N-acetyltransferase" evidence="11">
    <location>
        <begin position="9"/>
        <end position="189"/>
    </location>
</feature>
<dbReference type="Pfam" id="PF00583">
    <property type="entry name" value="Acetyltransf_1"/>
    <property type="match status" value="1"/>
</dbReference>
<name>A0A9P6JPR9_9AGAR</name>
<gene>
    <name evidence="12" type="ORF">CPB83DRAFT_854196</name>
</gene>
<comment type="similarity">
    <text evidence="6">Belongs to the acetyltransferase family. NAA60 subfamily.</text>
</comment>
<organism evidence="12 13">
    <name type="scientific">Crepidotus variabilis</name>
    <dbReference type="NCBI Taxonomy" id="179855"/>
    <lineage>
        <taxon>Eukaryota</taxon>
        <taxon>Fungi</taxon>
        <taxon>Dikarya</taxon>
        <taxon>Basidiomycota</taxon>
        <taxon>Agaricomycotina</taxon>
        <taxon>Agaricomycetes</taxon>
        <taxon>Agaricomycetidae</taxon>
        <taxon>Agaricales</taxon>
        <taxon>Agaricineae</taxon>
        <taxon>Crepidotaceae</taxon>
        <taxon>Crepidotus</taxon>
    </lineage>
</organism>
<dbReference type="EC" id="2.3.1.48" evidence="1"/>
<comment type="catalytic activity">
    <reaction evidence="9">
        <text>L-lysyl-[protein] + acetyl-CoA = N(6)-acetyl-L-lysyl-[protein] + CoA + H(+)</text>
        <dbReference type="Rhea" id="RHEA:45948"/>
        <dbReference type="Rhea" id="RHEA-COMP:9752"/>
        <dbReference type="Rhea" id="RHEA-COMP:10731"/>
        <dbReference type="ChEBI" id="CHEBI:15378"/>
        <dbReference type="ChEBI" id="CHEBI:29969"/>
        <dbReference type="ChEBI" id="CHEBI:57287"/>
        <dbReference type="ChEBI" id="CHEBI:57288"/>
        <dbReference type="ChEBI" id="CHEBI:61930"/>
        <dbReference type="EC" id="2.3.1.48"/>
    </reaction>
</comment>
<evidence type="ECO:0000313" key="12">
    <source>
        <dbReference type="EMBL" id="KAF9528466.1"/>
    </source>
</evidence>
<dbReference type="GO" id="GO:0004402">
    <property type="term" value="F:histone acetyltransferase activity"/>
    <property type="evidence" value="ECO:0007669"/>
    <property type="project" value="TreeGrafter"/>
</dbReference>
<dbReference type="Proteomes" id="UP000807306">
    <property type="component" value="Unassembled WGS sequence"/>
</dbReference>
<dbReference type="PANTHER" id="PTHR14744">
    <property type="entry name" value="N-ALPHA-ACETYLTRANSFERASE 60"/>
    <property type="match status" value="1"/>
</dbReference>
<evidence type="ECO:0000256" key="6">
    <source>
        <dbReference type="ARBA" id="ARBA00025774"/>
    </source>
</evidence>
<evidence type="ECO:0000256" key="9">
    <source>
        <dbReference type="ARBA" id="ARBA00048017"/>
    </source>
</evidence>
<keyword evidence="13" id="KW-1185">Reference proteome</keyword>
<dbReference type="Gene3D" id="3.40.630.30">
    <property type="match status" value="1"/>
</dbReference>
<keyword evidence="3" id="KW-0159">Chromosome partition</keyword>
<keyword evidence="2" id="KW-0808">Transferase</keyword>
<dbReference type="EC" id="2.3.1.259" evidence="7"/>
<evidence type="ECO:0000256" key="3">
    <source>
        <dbReference type="ARBA" id="ARBA00022829"/>
    </source>
</evidence>
<evidence type="ECO:0000256" key="2">
    <source>
        <dbReference type="ARBA" id="ARBA00022679"/>
    </source>
</evidence>